<keyword evidence="4" id="KW-1185">Reference proteome</keyword>
<evidence type="ECO:0000256" key="2">
    <source>
        <dbReference type="SAM" id="Coils"/>
    </source>
</evidence>
<dbReference type="Proteomes" id="UP001500298">
    <property type="component" value="Unassembled WGS sequence"/>
</dbReference>
<dbReference type="RefSeq" id="WP_345369095.1">
    <property type="nucleotide sequence ID" value="NZ_BAABJX010000011.1"/>
</dbReference>
<evidence type="ECO:0000313" key="4">
    <source>
        <dbReference type="Proteomes" id="UP001500298"/>
    </source>
</evidence>
<evidence type="ECO:0000313" key="3">
    <source>
        <dbReference type="EMBL" id="GAA4824289.1"/>
    </source>
</evidence>
<dbReference type="PANTHER" id="PTHR31088:SF6">
    <property type="entry name" value="PHAGE SHOCK PROTEIN A"/>
    <property type="match status" value="1"/>
</dbReference>
<comment type="similarity">
    <text evidence="1">Belongs to the PspA/Vipp/IM30 family.</text>
</comment>
<protein>
    <submittedName>
        <fullName evidence="3">PspA/IM30 family protein</fullName>
    </submittedName>
</protein>
<dbReference type="InterPro" id="IPR007157">
    <property type="entry name" value="PspA_VIPP1"/>
</dbReference>
<reference evidence="4" key="1">
    <citation type="journal article" date="2019" name="Int. J. Syst. Evol. Microbiol.">
        <title>The Global Catalogue of Microorganisms (GCM) 10K type strain sequencing project: providing services to taxonomists for standard genome sequencing and annotation.</title>
        <authorList>
            <consortium name="The Broad Institute Genomics Platform"/>
            <consortium name="The Broad Institute Genome Sequencing Center for Infectious Disease"/>
            <person name="Wu L."/>
            <person name="Ma J."/>
        </authorList>
    </citation>
    <scope>NUCLEOTIDE SEQUENCE [LARGE SCALE GENOMIC DNA]</scope>
    <source>
        <strain evidence="4">JCM 18326</strain>
    </source>
</reference>
<comment type="caution">
    <text evidence="3">The sequence shown here is derived from an EMBL/GenBank/DDBJ whole genome shotgun (WGS) entry which is preliminary data.</text>
</comment>
<evidence type="ECO:0000256" key="1">
    <source>
        <dbReference type="ARBA" id="ARBA00043985"/>
    </source>
</evidence>
<dbReference type="Pfam" id="PF04012">
    <property type="entry name" value="PspA_IM30"/>
    <property type="match status" value="1"/>
</dbReference>
<dbReference type="EMBL" id="BAABJX010000011">
    <property type="protein sequence ID" value="GAA4824289.1"/>
    <property type="molecule type" value="Genomic_DNA"/>
</dbReference>
<feature type="coiled-coil region" evidence="2">
    <location>
        <begin position="100"/>
        <end position="197"/>
    </location>
</feature>
<proteinExistence type="inferred from homology"/>
<dbReference type="PANTHER" id="PTHR31088">
    <property type="entry name" value="MEMBRANE-ASSOCIATED PROTEIN VIPP1, CHLOROPLASTIC"/>
    <property type="match status" value="1"/>
</dbReference>
<keyword evidence="2" id="KW-0175">Coiled coil</keyword>
<organism evidence="3 4">
    <name type="scientific">Algivirga pacifica</name>
    <dbReference type="NCBI Taxonomy" id="1162670"/>
    <lineage>
        <taxon>Bacteria</taxon>
        <taxon>Pseudomonadati</taxon>
        <taxon>Bacteroidota</taxon>
        <taxon>Cytophagia</taxon>
        <taxon>Cytophagales</taxon>
        <taxon>Flammeovirgaceae</taxon>
        <taxon>Algivirga</taxon>
    </lineage>
</organism>
<gene>
    <name evidence="3" type="ORF">GCM10023331_06050</name>
</gene>
<accession>A0ABP9D0K1</accession>
<sequence length="242" mass="26971">MSFFKRLFGIGSAEVNKALDRLEDPIKMTEQGIRELKKDLNDSLQSLAEVKAITIRSRKEYEQQKELTGNYEQKAILLLQKAESGALEPTEADRLATEALNKKEQAANAAATHLKMLQQNESQVAKMEQNIQQLKSQISKWENEAKTLKARAKVSEASAKLNKQLANIDSSSTLNMLERMKEKVEQKEALAESYGEINEMNTSVDDEINKALGTGSTNPEGSMALADLKAKLKLNQQNTSNE</sequence>
<name>A0ABP9D0K1_9BACT</name>